<proteinExistence type="predicted"/>
<protein>
    <submittedName>
        <fullName evidence="1">NTP transferase domain-containing protein</fullName>
    </submittedName>
</protein>
<name>A0ABV0GL31_9BURK</name>
<dbReference type="EMBL" id="JBDPZC010000020">
    <property type="protein sequence ID" value="MEO3715833.1"/>
    <property type="molecule type" value="Genomic_DNA"/>
</dbReference>
<evidence type="ECO:0000313" key="1">
    <source>
        <dbReference type="EMBL" id="MEO3715833.1"/>
    </source>
</evidence>
<dbReference type="PANTHER" id="PTHR42866:SF1">
    <property type="entry name" value="SPORE COAT POLYSACCHARIDE BIOSYNTHESIS PROTEIN SPSF"/>
    <property type="match status" value="1"/>
</dbReference>
<organism evidence="1 2">
    <name type="scientific">Roseateles flavus</name>
    <dbReference type="NCBI Taxonomy" id="3149041"/>
    <lineage>
        <taxon>Bacteria</taxon>
        <taxon>Pseudomonadati</taxon>
        <taxon>Pseudomonadota</taxon>
        <taxon>Betaproteobacteria</taxon>
        <taxon>Burkholderiales</taxon>
        <taxon>Sphaerotilaceae</taxon>
        <taxon>Roseateles</taxon>
    </lineage>
</organism>
<dbReference type="Proteomes" id="UP001462640">
    <property type="component" value="Unassembled WGS sequence"/>
</dbReference>
<dbReference type="GO" id="GO:0016740">
    <property type="term" value="F:transferase activity"/>
    <property type="evidence" value="ECO:0007669"/>
    <property type="project" value="UniProtKB-KW"/>
</dbReference>
<dbReference type="PANTHER" id="PTHR42866">
    <property type="entry name" value="3-DEOXY-MANNO-OCTULOSONATE CYTIDYLYLTRANSFERASE"/>
    <property type="match status" value="1"/>
</dbReference>
<dbReference type="Pfam" id="PF02348">
    <property type="entry name" value="CTP_transf_3"/>
    <property type="match status" value="1"/>
</dbReference>
<keyword evidence="1" id="KW-0808">Transferase</keyword>
<accession>A0ABV0GL31</accession>
<keyword evidence="2" id="KW-1185">Reference proteome</keyword>
<comment type="caution">
    <text evidence="1">The sequence shown here is derived from an EMBL/GenBank/DDBJ whole genome shotgun (WGS) entry which is preliminary data.</text>
</comment>
<sequence>MSDPRPARPGRVVAVVQARMGSSRFPGKMMAPLAGRPLLAWVLERLKRAQRLHTLVLATTELPRDAALVELAQSMGVATFTGSESDVLDRFSQAARQFGADTVVRVCADNPFIDGAVVDQLVDFYAASDCDYACNHLDRLGSGFADGFGAEILPAALLHRLAAECAEPRHREHVTLALWDETTPWARDCRKTCPRAPAALAFPELRFDVDEPAHLQRLQSLVDESGLTLDSPAQDCVQALLASQAGGRA</sequence>
<gene>
    <name evidence="1" type="ORF">ABDJ40_23920</name>
</gene>
<dbReference type="InterPro" id="IPR003329">
    <property type="entry name" value="Cytidylyl_trans"/>
</dbReference>
<dbReference type="Gene3D" id="3.90.550.10">
    <property type="entry name" value="Spore Coat Polysaccharide Biosynthesis Protein SpsA, Chain A"/>
    <property type="match status" value="1"/>
</dbReference>
<reference evidence="1 2" key="1">
    <citation type="submission" date="2024-05" db="EMBL/GenBank/DDBJ databases">
        <title>Roseateles sp. 2.12 16S ribosomal RNA gene Genome sequencing and assembly.</title>
        <authorList>
            <person name="Woo H."/>
        </authorList>
    </citation>
    <scope>NUCLEOTIDE SEQUENCE [LARGE SCALE GENOMIC DNA]</scope>
    <source>
        <strain evidence="1 2">2.12</strain>
    </source>
</reference>
<dbReference type="InterPro" id="IPR029044">
    <property type="entry name" value="Nucleotide-diphossugar_trans"/>
</dbReference>
<evidence type="ECO:0000313" key="2">
    <source>
        <dbReference type="Proteomes" id="UP001462640"/>
    </source>
</evidence>
<dbReference type="SUPFAM" id="SSF53448">
    <property type="entry name" value="Nucleotide-diphospho-sugar transferases"/>
    <property type="match status" value="1"/>
</dbReference>
<dbReference type="RefSeq" id="WP_347613542.1">
    <property type="nucleotide sequence ID" value="NZ_JBDPZC010000020.1"/>
</dbReference>